<comment type="caution">
    <text evidence="2">The sequence shown here is derived from an EMBL/GenBank/DDBJ whole genome shotgun (WGS) entry which is preliminary data.</text>
</comment>
<reference evidence="2" key="1">
    <citation type="submission" date="2019-08" db="EMBL/GenBank/DDBJ databases">
        <authorList>
            <person name="Kucharzyk K."/>
            <person name="Murdoch R.W."/>
            <person name="Higgins S."/>
            <person name="Loffler F."/>
        </authorList>
    </citation>
    <scope>NUCLEOTIDE SEQUENCE</scope>
</reference>
<protein>
    <submittedName>
        <fullName evidence="2">Uncharacterized protein</fullName>
    </submittedName>
</protein>
<accession>A0A645CI34</accession>
<proteinExistence type="predicted"/>
<keyword evidence="1" id="KW-1133">Transmembrane helix</keyword>
<keyword evidence="1" id="KW-0472">Membrane</keyword>
<evidence type="ECO:0000313" key="2">
    <source>
        <dbReference type="EMBL" id="MPM76492.1"/>
    </source>
</evidence>
<dbReference type="AlphaFoldDB" id="A0A645CI34"/>
<feature type="transmembrane region" description="Helical" evidence="1">
    <location>
        <begin position="42"/>
        <end position="58"/>
    </location>
</feature>
<evidence type="ECO:0000256" key="1">
    <source>
        <dbReference type="SAM" id="Phobius"/>
    </source>
</evidence>
<dbReference type="EMBL" id="VSSQ01027312">
    <property type="protein sequence ID" value="MPM76492.1"/>
    <property type="molecule type" value="Genomic_DNA"/>
</dbReference>
<name>A0A645CI34_9ZZZZ</name>
<organism evidence="2">
    <name type="scientific">bioreactor metagenome</name>
    <dbReference type="NCBI Taxonomy" id="1076179"/>
    <lineage>
        <taxon>unclassified sequences</taxon>
        <taxon>metagenomes</taxon>
        <taxon>ecological metagenomes</taxon>
    </lineage>
</organism>
<gene>
    <name evidence="2" type="ORF">SDC9_123490</name>
</gene>
<feature type="transmembrane region" description="Helical" evidence="1">
    <location>
        <begin position="93"/>
        <end position="119"/>
    </location>
</feature>
<feature type="transmembrane region" description="Helical" evidence="1">
    <location>
        <begin position="65"/>
        <end position="87"/>
    </location>
</feature>
<sequence length="150" mass="16368">MFIIINMHIAGEAVVLSLLILCNSFMAIKPAGVAAQPRPRKFAARFVAIYSMALWCLGTCGKRNFISGISFFAIPFIIPPFSAIFIIPHQNAMIPAMVIAKLTASLPPFIRLVVTSALFPVQTPKIMPKISIPPHIKLSILTSHKIACNI</sequence>
<keyword evidence="1" id="KW-0812">Transmembrane</keyword>